<comment type="caution">
    <text evidence="1">The sequence shown here is derived from an EMBL/GenBank/DDBJ whole genome shotgun (WGS) entry which is preliminary data.</text>
</comment>
<reference evidence="1 2" key="1">
    <citation type="journal article" date="2018" name="Nat. Ecol. Evol.">
        <title>Shark genomes provide insights into elasmobranch evolution and the origin of vertebrates.</title>
        <authorList>
            <person name="Hara Y"/>
            <person name="Yamaguchi K"/>
            <person name="Onimaru K"/>
            <person name="Kadota M"/>
            <person name="Koyanagi M"/>
            <person name="Keeley SD"/>
            <person name="Tatsumi K"/>
            <person name="Tanaka K"/>
            <person name="Motone F"/>
            <person name="Kageyama Y"/>
            <person name="Nozu R"/>
            <person name="Adachi N"/>
            <person name="Nishimura O"/>
            <person name="Nakagawa R"/>
            <person name="Tanegashima C"/>
            <person name="Kiyatake I"/>
            <person name="Matsumoto R"/>
            <person name="Murakumo K"/>
            <person name="Nishida K"/>
            <person name="Terakita A"/>
            <person name="Kuratani S"/>
            <person name="Sato K"/>
            <person name="Hyodo S Kuraku.S."/>
        </authorList>
    </citation>
    <scope>NUCLEOTIDE SEQUENCE [LARGE SCALE GENOMIC DNA]</scope>
</reference>
<proteinExistence type="predicted"/>
<keyword evidence="2" id="KW-1185">Reference proteome</keyword>
<accession>A0A401Q8Z2</accession>
<protein>
    <submittedName>
        <fullName evidence="1">Uncharacterized protein</fullName>
    </submittedName>
</protein>
<evidence type="ECO:0000313" key="2">
    <source>
        <dbReference type="Proteomes" id="UP000288216"/>
    </source>
</evidence>
<evidence type="ECO:0000313" key="1">
    <source>
        <dbReference type="EMBL" id="GCB81849.1"/>
    </source>
</evidence>
<gene>
    <name evidence="1" type="ORF">scyTo_0021473</name>
</gene>
<dbReference type="AlphaFoldDB" id="A0A401Q8Z2"/>
<sequence>MRSVTLFGSLRVRERLFGAMRVAASKASDIFPAEGAQKGICRQETHNQSSHRILTPLFEIIDLCVILEMEV</sequence>
<organism evidence="1 2">
    <name type="scientific">Scyliorhinus torazame</name>
    <name type="common">Cloudy catshark</name>
    <name type="synonym">Catulus torazame</name>
    <dbReference type="NCBI Taxonomy" id="75743"/>
    <lineage>
        <taxon>Eukaryota</taxon>
        <taxon>Metazoa</taxon>
        <taxon>Chordata</taxon>
        <taxon>Craniata</taxon>
        <taxon>Vertebrata</taxon>
        <taxon>Chondrichthyes</taxon>
        <taxon>Elasmobranchii</taxon>
        <taxon>Galeomorphii</taxon>
        <taxon>Galeoidea</taxon>
        <taxon>Carcharhiniformes</taxon>
        <taxon>Scyliorhinidae</taxon>
        <taxon>Scyliorhinus</taxon>
    </lineage>
</organism>
<name>A0A401Q8Z2_SCYTO</name>
<dbReference type="Proteomes" id="UP000288216">
    <property type="component" value="Unassembled WGS sequence"/>
</dbReference>
<dbReference type="EMBL" id="BFAA01019133">
    <property type="protein sequence ID" value="GCB81849.1"/>
    <property type="molecule type" value="Genomic_DNA"/>
</dbReference>